<keyword evidence="7" id="KW-1185">Reference proteome</keyword>
<dbReference type="Pfam" id="PF03466">
    <property type="entry name" value="LysR_substrate"/>
    <property type="match status" value="1"/>
</dbReference>
<evidence type="ECO:0000256" key="1">
    <source>
        <dbReference type="ARBA" id="ARBA00009437"/>
    </source>
</evidence>
<dbReference type="PROSITE" id="PS50931">
    <property type="entry name" value="HTH_LYSR"/>
    <property type="match status" value="1"/>
</dbReference>
<evidence type="ECO:0000313" key="7">
    <source>
        <dbReference type="Proteomes" id="UP000503251"/>
    </source>
</evidence>
<dbReference type="InterPro" id="IPR005119">
    <property type="entry name" value="LysR_subst-bd"/>
</dbReference>
<dbReference type="Gene3D" id="1.10.10.10">
    <property type="entry name" value="Winged helix-like DNA-binding domain superfamily/Winged helix DNA-binding domain"/>
    <property type="match status" value="1"/>
</dbReference>
<sequence length="299" mass="33450">MLDYRLLEALALVVREQGFEKAAETMHLTQSAVSQRIKQLEEQAGQVLVRRTSPPEPTRAGREMLRHYNQVKLLENDLQTTVGLGRDSGPVSLPVAVNADSLDTWFLDAVGPFMRREKVVLDLRVDDQEQTQRMLRDGEVVGCVSVEPRPMQGCRALHLGGMRYRLLASPRFMAEWFPEGLDEEHAEKAPLLTYNRKDNLQVNLLRQAIGVYPEKAPIFYLPSTDGFTRAILSGLGYGSVPDQHSAPHLASGAMVDAAPGCNVDVQLYWHSWNIRSDILERFSTDLAANAAKYLKGQIP</sequence>
<dbReference type="NCBIfam" id="NF002964">
    <property type="entry name" value="PRK03635.1"/>
    <property type="match status" value="1"/>
</dbReference>
<reference evidence="6 7" key="1">
    <citation type="submission" date="2019-04" db="EMBL/GenBank/DDBJ databases">
        <title>Isolation and culture of sulfate reducing bacteria from the cold seep of the South China Sea.</title>
        <authorList>
            <person name="Sun C."/>
            <person name="Liu R."/>
        </authorList>
    </citation>
    <scope>NUCLEOTIDE SEQUENCE [LARGE SCALE GENOMIC DNA]</scope>
    <source>
        <strain evidence="6 7">CS1</strain>
    </source>
</reference>
<dbReference type="Proteomes" id="UP000503251">
    <property type="component" value="Chromosome"/>
</dbReference>
<accession>A0ABX6NIU9</accession>
<evidence type="ECO:0000313" key="6">
    <source>
        <dbReference type="EMBL" id="QJT10074.1"/>
    </source>
</evidence>
<evidence type="ECO:0000256" key="3">
    <source>
        <dbReference type="ARBA" id="ARBA00023125"/>
    </source>
</evidence>
<dbReference type="PRINTS" id="PR00039">
    <property type="entry name" value="HTHLYSR"/>
</dbReference>
<dbReference type="InterPro" id="IPR017685">
    <property type="entry name" value="ArgP"/>
</dbReference>
<dbReference type="SUPFAM" id="SSF53850">
    <property type="entry name" value="Periplasmic binding protein-like II"/>
    <property type="match status" value="1"/>
</dbReference>
<dbReference type="NCBIfam" id="NF009888">
    <property type="entry name" value="PRK13348.1"/>
    <property type="match status" value="1"/>
</dbReference>
<dbReference type="Pfam" id="PF00126">
    <property type="entry name" value="HTH_1"/>
    <property type="match status" value="1"/>
</dbReference>
<dbReference type="EMBL" id="CP039543">
    <property type="protein sequence ID" value="QJT10074.1"/>
    <property type="molecule type" value="Genomic_DNA"/>
</dbReference>
<keyword evidence="2" id="KW-0805">Transcription regulation</keyword>
<proteinExistence type="inferred from homology"/>
<gene>
    <name evidence="6" type="ORF">E8L03_14560</name>
</gene>
<dbReference type="Gene3D" id="3.40.190.290">
    <property type="match status" value="1"/>
</dbReference>
<dbReference type="InterPro" id="IPR050176">
    <property type="entry name" value="LTTR"/>
</dbReference>
<protein>
    <submittedName>
        <fullName evidence="6">LysR family transcriptional regulator ArgP</fullName>
    </submittedName>
</protein>
<dbReference type="InterPro" id="IPR000847">
    <property type="entry name" value="LysR_HTH_N"/>
</dbReference>
<evidence type="ECO:0000259" key="5">
    <source>
        <dbReference type="PROSITE" id="PS50931"/>
    </source>
</evidence>
<dbReference type="RefSeq" id="WP_171267727.1">
    <property type="nucleotide sequence ID" value="NZ_CP039543.1"/>
</dbReference>
<dbReference type="PANTHER" id="PTHR30579">
    <property type="entry name" value="TRANSCRIPTIONAL REGULATOR"/>
    <property type="match status" value="1"/>
</dbReference>
<evidence type="ECO:0000256" key="4">
    <source>
        <dbReference type="ARBA" id="ARBA00023163"/>
    </source>
</evidence>
<dbReference type="NCBIfam" id="TIGR03298">
    <property type="entry name" value="argP"/>
    <property type="match status" value="1"/>
</dbReference>
<dbReference type="InterPro" id="IPR036390">
    <property type="entry name" value="WH_DNA-bd_sf"/>
</dbReference>
<organism evidence="6 7">
    <name type="scientific">Oceanidesulfovibrio marinus</name>
    <dbReference type="NCBI Taxonomy" id="370038"/>
    <lineage>
        <taxon>Bacteria</taxon>
        <taxon>Pseudomonadati</taxon>
        <taxon>Thermodesulfobacteriota</taxon>
        <taxon>Desulfovibrionia</taxon>
        <taxon>Desulfovibrionales</taxon>
        <taxon>Desulfovibrionaceae</taxon>
        <taxon>Oceanidesulfovibrio</taxon>
    </lineage>
</organism>
<keyword evidence="4" id="KW-0804">Transcription</keyword>
<keyword evidence="3" id="KW-0238">DNA-binding</keyword>
<dbReference type="InterPro" id="IPR036388">
    <property type="entry name" value="WH-like_DNA-bd_sf"/>
</dbReference>
<name>A0ABX6NIU9_9BACT</name>
<dbReference type="PANTHER" id="PTHR30579:SF2">
    <property type="entry name" value="HTH-TYPE TRANSCRIPTIONAL REGULATOR ARGP"/>
    <property type="match status" value="1"/>
</dbReference>
<dbReference type="SUPFAM" id="SSF46785">
    <property type="entry name" value="Winged helix' DNA-binding domain"/>
    <property type="match status" value="1"/>
</dbReference>
<evidence type="ECO:0000256" key="2">
    <source>
        <dbReference type="ARBA" id="ARBA00023015"/>
    </source>
</evidence>
<comment type="similarity">
    <text evidence="1">Belongs to the LysR transcriptional regulatory family.</text>
</comment>
<feature type="domain" description="HTH lysR-type" evidence="5">
    <location>
        <begin position="2"/>
        <end position="58"/>
    </location>
</feature>